<accession>A0ACB9R2D4</accession>
<dbReference type="EMBL" id="CM042883">
    <property type="protein sequence ID" value="KAI4372431.1"/>
    <property type="molecule type" value="Genomic_DNA"/>
</dbReference>
<evidence type="ECO:0000313" key="2">
    <source>
        <dbReference type="Proteomes" id="UP001057402"/>
    </source>
</evidence>
<protein>
    <submittedName>
        <fullName evidence="1">Uncharacterized protein</fullName>
    </submittedName>
</protein>
<reference evidence="2" key="1">
    <citation type="journal article" date="2023" name="Front. Plant Sci.">
        <title>Chromosomal-level genome assembly of Melastoma candidum provides insights into trichome evolution.</title>
        <authorList>
            <person name="Zhong Y."/>
            <person name="Wu W."/>
            <person name="Sun C."/>
            <person name="Zou P."/>
            <person name="Liu Y."/>
            <person name="Dai S."/>
            <person name="Zhou R."/>
        </authorList>
    </citation>
    <scope>NUCLEOTIDE SEQUENCE [LARGE SCALE GENOMIC DNA]</scope>
</reference>
<name>A0ACB9R2D4_9MYRT</name>
<dbReference type="Proteomes" id="UP001057402">
    <property type="component" value="Chromosome 4"/>
</dbReference>
<proteinExistence type="predicted"/>
<organism evidence="1 2">
    <name type="scientific">Melastoma candidum</name>
    <dbReference type="NCBI Taxonomy" id="119954"/>
    <lineage>
        <taxon>Eukaryota</taxon>
        <taxon>Viridiplantae</taxon>
        <taxon>Streptophyta</taxon>
        <taxon>Embryophyta</taxon>
        <taxon>Tracheophyta</taxon>
        <taxon>Spermatophyta</taxon>
        <taxon>Magnoliopsida</taxon>
        <taxon>eudicotyledons</taxon>
        <taxon>Gunneridae</taxon>
        <taxon>Pentapetalae</taxon>
        <taxon>rosids</taxon>
        <taxon>malvids</taxon>
        <taxon>Myrtales</taxon>
        <taxon>Melastomataceae</taxon>
        <taxon>Melastomatoideae</taxon>
        <taxon>Melastomateae</taxon>
        <taxon>Melastoma</taxon>
    </lineage>
</organism>
<sequence length="137" mass="15507">MKELDAGSSMPAGSGKKSASLADPLESLRKCDFFDKDWVRDDSYPLYKPDLPRLSGSKMLELLRGKRLAFVGDSLNRNMWESLACIFKGAAKDQSKVYEANDGMIFRGEASYFFIFKFENGMPTTKTDPPRRLYGRI</sequence>
<gene>
    <name evidence="1" type="ORF">MLD38_010663</name>
</gene>
<evidence type="ECO:0000313" key="1">
    <source>
        <dbReference type="EMBL" id="KAI4372431.1"/>
    </source>
</evidence>
<keyword evidence="2" id="KW-1185">Reference proteome</keyword>
<comment type="caution">
    <text evidence="1">The sequence shown here is derived from an EMBL/GenBank/DDBJ whole genome shotgun (WGS) entry which is preliminary data.</text>
</comment>